<dbReference type="OrthoDB" id="10053431at2759"/>
<dbReference type="AlphaFoldDB" id="A0A4P9ZI24"/>
<dbReference type="InterPro" id="IPR022036">
    <property type="entry name" value="DUF3605"/>
</dbReference>
<proteinExistence type="predicted"/>
<dbReference type="Pfam" id="PF12239">
    <property type="entry name" value="DUF3605"/>
    <property type="match status" value="1"/>
</dbReference>
<evidence type="ECO:0000313" key="1">
    <source>
        <dbReference type="EMBL" id="RKP31660.1"/>
    </source>
</evidence>
<gene>
    <name evidence="1" type="ORF">METBISCDRAFT_22108</name>
</gene>
<dbReference type="GO" id="GO:0006044">
    <property type="term" value="P:N-acetylglucosamine metabolic process"/>
    <property type="evidence" value="ECO:0007669"/>
    <property type="project" value="TreeGrafter"/>
</dbReference>
<dbReference type="Proteomes" id="UP000268321">
    <property type="component" value="Unassembled WGS sequence"/>
</dbReference>
<organism evidence="1 2">
    <name type="scientific">Metschnikowia bicuspidata</name>
    <dbReference type="NCBI Taxonomy" id="27322"/>
    <lineage>
        <taxon>Eukaryota</taxon>
        <taxon>Fungi</taxon>
        <taxon>Dikarya</taxon>
        <taxon>Ascomycota</taxon>
        <taxon>Saccharomycotina</taxon>
        <taxon>Pichiomycetes</taxon>
        <taxon>Metschnikowiaceae</taxon>
        <taxon>Metschnikowia</taxon>
    </lineage>
</organism>
<reference evidence="2" key="1">
    <citation type="journal article" date="2018" name="Nat. Microbiol.">
        <title>Leveraging single-cell genomics to expand the fungal tree of life.</title>
        <authorList>
            <person name="Ahrendt S.R."/>
            <person name="Quandt C.A."/>
            <person name="Ciobanu D."/>
            <person name="Clum A."/>
            <person name="Salamov A."/>
            <person name="Andreopoulos B."/>
            <person name="Cheng J.F."/>
            <person name="Woyke T."/>
            <person name="Pelin A."/>
            <person name="Henrissat B."/>
            <person name="Reynolds N.K."/>
            <person name="Benny G.L."/>
            <person name="Smith M.E."/>
            <person name="James T.Y."/>
            <person name="Grigoriev I.V."/>
        </authorList>
    </citation>
    <scope>NUCLEOTIDE SEQUENCE [LARGE SCALE GENOMIC DNA]</scope>
    <source>
        <strain evidence="2">Baker2002</strain>
    </source>
</reference>
<evidence type="ECO:0000313" key="2">
    <source>
        <dbReference type="Proteomes" id="UP000268321"/>
    </source>
</evidence>
<dbReference type="GO" id="GO:0005737">
    <property type="term" value="C:cytoplasm"/>
    <property type="evidence" value="ECO:0007669"/>
    <property type="project" value="TreeGrafter"/>
</dbReference>
<protein>
    <submittedName>
        <fullName evidence="1">Uncharacterized protein</fullName>
    </submittedName>
</protein>
<sequence length="195" mass="22400">MTASKFSDHAYSWTEIRHLIESNQLEQFDRSKDQIERYHRFEQDLHDQGTSLFKHLLVHSLKWALESEFVGVADSQMSIALSGAGLFENVDDVKVVLNEFSYFFEDNVTHLCVWSKRSIESDLNSAVGDLSADTRAVIEKYVQAKFVVQLGIPPENIVWFRNWAALQSIKEISHIHVLVRNMDSDQLQKALTCAL</sequence>
<name>A0A4P9ZI24_9ASCO</name>
<keyword evidence="2" id="KW-1185">Reference proteome</keyword>
<dbReference type="EMBL" id="ML004438">
    <property type="protein sequence ID" value="RKP31660.1"/>
    <property type="molecule type" value="Genomic_DNA"/>
</dbReference>
<accession>A0A4P9ZI24</accession>
<dbReference type="PANTHER" id="PTHR35020">
    <property type="entry name" value="N-ACETYLGLUCOSAMINE-INDUCED PROTEIN 1"/>
    <property type="match status" value="1"/>
</dbReference>
<dbReference type="PANTHER" id="PTHR35020:SF2">
    <property type="entry name" value="N-ACETYLGLUCOSAMINE-INDUCED PROTEIN 1"/>
    <property type="match status" value="1"/>
</dbReference>